<sequence>MGDRAPASQLMEGAYRVLMKRNSVYVAFILVGALAGERVINYSIDKVWEANNKGKRFEDIPNLGQKTGDDE</sequence>
<dbReference type="GO" id="GO:0005743">
    <property type="term" value="C:mitochondrial inner membrane"/>
    <property type="evidence" value="ECO:0007669"/>
    <property type="project" value="UniProtKB-SubCell"/>
</dbReference>
<reference evidence="13 14" key="1">
    <citation type="journal article" date="2014" name="Nat. Commun.">
        <title>Klebsormidium flaccidum genome reveals primary factors for plant terrestrial adaptation.</title>
        <authorList>
            <person name="Hori K."/>
            <person name="Maruyama F."/>
            <person name="Fujisawa T."/>
            <person name="Togashi T."/>
            <person name="Yamamoto N."/>
            <person name="Seo M."/>
            <person name="Sato S."/>
            <person name="Yamada T."/>
            <person name="Mori H."/>
            <person name="Tajima N."/>
            <person name="Moriyama T."/>
            <person name="Ikeuchi M."/>
            <person name="Watanabe M."/>
            <person name="Wada H."/>
            <person name="Kobayashi K."/>
            <person name="Saito M."/>
            <person name="Masuda T."/>
            <person name="Sasaki-Sekimoto Y."/>
            <person name="Mashiguchi K."/>
            <person name="Awai K."/>
            <person name="Shimojima M."/>
            <person name="Masuda S."/>
            <person name="Iwai M."/>
            <person name="Nobusawa T."/>
            <person name="Narise T."/>
            <person name="Kondo S."/>
            <person name="Saito H."/>
            <person name="Sato R."/>
            <person name="Murakawa M."/>
            <person name="Ihara Y."/>
            <person name="Oshima-Yamada Y."/>
            <person name="Ohtaka K."/>
            <person name="Satoh M."/>
            <person name="Sonobe K."/>
            <person name="Ishii M."/>
            <person name="Ohtani R."/>
            <person name="Kanamori-Sato M."/>
            <person name="Honoki R."/>
            <person name="Miyazaki D."/>
            <person name="Mochizuki H."/>
            <person name="Umetsu J."/>
            <person name="Higashi K."/>
            <person name="Shibata D."/>
            <person name="Kamiya Y."/>
            <person name="Sato N."/>
            <person name="Nakamura Y."/>
            <person name="Tabata S."/>
            <person name="Ida S."/>
            <person name="Kurokawa K."/>
            <person name="Ohta H."/>
        </authorList>
    </citation>
    <scope>NUCLEOTIDE SEQUENCE [LARGE SCALE GENOMIC DNA]</scope>
    <source>
        <strain evidence="13 14">NIES-2285</strain>
    </source>
</reference>
<keyword evidence="5" id="KW-0812">Transmembrane</keyword>
<evidence type="ECO:0000256" key="11">
    <source>
        <dbReference type="ARBA" id="ARBA00044247"/>
    </source>
</evidence>
<keyword evidence="6 12" id="KW-0999">Mitochondrion inner membrane</keyword>
<dbReference type="STRING" id="105231.A0A1Y1I2I4"/>
<keyword evidence="10" id="KW-0472">Membrane</keyword>
<evidence type="ECO:0000256" key="2">
    <source>
        <dbReference type="ARBA" id="ARBA00007856"/>
    </source>
</evidence>
<evidence type="ECO:0000256" key="4">
    <source>
        <dbReference type="ARBA" id="ARBA00022660"/>
    </source>
</evidence>
<dbReference type="GO" id="GO:0045275">
    <property type="term" value="C:respiratory chain complex III"/>
    <property type="evidence" value="ECO:0000318"/>
    <property type="project" value="GO_Central"/>
</dbReference>
<keyword evidence="7 12" id="KW-0249">Electron transport</keyword>
<proteinExistence type="inferred from homology"/>
<evidence type="ECO:0000256" key="9">
    <source>
        <dbReference type="ARBA" id="ARBA00023128"/>
    </source>
</evidence>
<dbReference type="OMA" id="YGFDRAW"/>
<organism evidence="13 14">
    <name type="scientific">Klebsormidium nitens</name>
    <name type="common">Green alga</name>
    <name type="synonym">Ulothrix nitens</name>
    <dbReference type="NCBI Taxonomy" id="105231"/>
    <lineage>
        <taxon>Eukaryota</taxon>
        <taxon>Viridiplantae</taxon>
        <taxon>Streptophyta</taxon>
        <taxon>Klebsormidiophyceae</taxon>
        <taxon>Klebsormidiales</taxon>
        <taxon>Klebsormidiaceae</taxon>
        <taxon>Klebsormidium</taxon>
    </lineage>
</organism>
<evidence type="ECO:0000256" key="7">
    <source>
        <dbReference type="ARBA" id="ARBA00022982"/>
    </source>
</evidence>
<evidence type="ECO:0000313" key="14">
    <source>
        <dbReference type="Proteomes" id="UP000054558"/>
    </source>
</evidence>
<dbReference type="PANTHER" id="PTHR12980:SF0">
    <property type="entry name" value="CYTOCHROME B-C1 COMPLEX SUBUNIT 9"/>
    <property type="match status" value="1"/>
</dbReference>
<protein>
    <recommendedName>
        <fullName evidence="11 12">Complex III subunit 9</fullName>
    </recommendedName>
</protein>
<evidence type="ECO:0000256" key="1">
    <source>
        <dbReference type="ARBA" id="ARBA00004434"/>
    </source>
</evidence>
<keyword evidence="9 12" id="KW-0496">Mitochondrion</keyword>
<dbReference type="Pfam" id="PF05365">
    <property type="entry name" value="UCR_UQCRX_QCR9"/>
    <property type="match status" value="1"/>
</dbReference>
<comment type="subunit">
    <text evidence="12">Component of the ubiquinol-cytochrome c oxidoreductase (cytochrome b-c1 complex, complex III, CIII), a multisubunit enzyme composed of 3 respiratory subunits cytochrome b, cytochrome c1 and Rieske protein, 2 core protein subunits, and additional low-molecular weight protein subunits.</text>
</comment>
<dbReference type="EMBL" id="DF237169">
    <property type="protein sequence ID" value="GAQ85124.1"/>
    <property type="molecule type" value="Genomic_DNA"/>
</dbReference>
<dbReference type="InterPro" id="IPR008027">
    <property type="entry name" value="QCR9"/>
</dbReference>
<dbReference type="OrthoDB" id="44067at2759"/>
<evidence type="ECO:0000256" key="12">
    <source>
        <dbReference type="RuleBase" id="RU368056"/>
    </source>
</evidence>
<dbReference type="GO" id="GO:0006122">
    <property type="term" value="P:mitochondrial electron transport, ubiquinol to cytochrome c"/>
    <property type="evidence" value="ECO:0000318"/>
    <property type="project" value="GO_Central"/>
</dbReference>
<dbReference type="PANTHER" id="PTHR12980">
    <property type="entry name" value="UBIQUINOL-CYTOCHROME C REDUCTASE COMPLEX, SUBUNIT X"/>
    <property type="match status" value="1"/>
</dbReference>
<dbReference type="SUPFAM" id="SSF81514">
    <property type="entry name" value="Subunit X (non-heme 7 kDa protein) of cytochrome bc1 complex (Ubiquinol-cytochrome c reductase)"/>
    <property type="match status" value="1"/>
</dbReference>
<name>A0A1Y1I2I4_KLENI</name>
<keyword evidence="4 12" id="KW-0679">Respiratory chain</keyword>
<accession>A0A1Y1I2I4</accession>
<evidence type="ECO:0000256" key="3">
    <source>
        <dbReference type="ARBA" id="ARBA00022448"/>
    </source>
</evidence>
<dbReference type="Proteomes" id="UP000054558">
    <property type="component" value="Unassembled WGS sequence"/>
</dbReference>
<evidence type="ECO:0000256" key="6">
    <source>
        <dbReference type="ARBA" id="ARBA00022792"/>
    </source>
</evidence>
<comment type="similarity">
    <text evidence="2 12">Belongs to the UQCR10/QCR9 family.</text>
</comment>
<dbReference type="InterPro" id="IPR036656">
    <property type="entry name" value="QCR9_sf"/>
</dbReference>
<evidence type="ECO:0000256" key="8">
    <source>
        <dbReference type="ARBA" id="ARBA00022989"/>
    </source>
</evidence>
<comment type="function">
    <text evidence="12">Component of the ubiquinol-cytochrome c oxidoreductase, a multisubunit transmembrane complex that is part of the mitochondrial electron transport chain which drives oxidative phosphorylation. The complex plays an important role in the uptake of multiple carbon sources present in different host niches.</text>
</comment>
<evidence type="ECO:0000256" key="10">
    <source>
        <dbReference type="ARBA" id="ARBA00023136"/>
    </source>
</evidence>
<dbReference type="FunFam" id="1.20.5.260:FF:000002">
    <property type="entry name" value="cytochrome b-c1 complex subunit 9"/>
    <property type="match status" value="1"/>
</dbReference>
<dbReference type="Gene3D" id="1.20.5.260">
    <property type="entry name" value="Cytochrome b-c1 complex subunit 9"/>
    <property type="match status" value="1"/>
</dbReference>
<dbReference type="AlphaFoldDB" id="A0A1Y1I2I4"/>
<evidence type="ECO:0000256" key="5">
    <source>
        <dbReference type="ARBA" id="ARBA00022692"/>
    </source>
</evidence>
<evidence type="ECO:0000313" key="13">
    <source>
        <dbReference type="EMBL" id="GAQ85124.1"/>
    </source>
</evidence>
<keyword evidence="14" id="KW-1185">Reference proteome</keyword>
<keyword evidence="3 12" id="KW-0813">Transport</keyword>
<keyword evidence="8" id="KW-1133">Transmembrane helix</keyword>
<comment type="subcellular location">
    <subcellularLocation>
        <location evidence="1 12">Mitochondrion inner membrane</location>
        <topology evidence="1 12">Single-pass membrane protein</topology>
    </subcellularLocation>
</comment>
<gene>
    <name evidence="13" type="ORF">KFL_002200090</name>
</gene>